<dbReference type="CDD" id="cd12807">
    <property type="entry name" value="Esterase_713"/>
    <property type="match status" value="1"/>
</dbReference>
<dbReference type="InterPro" id="IPR029058">
    <property type="entry name" value="AB_hydrolase_fold"/>
</dbReference>
<reference evidence="1 2" key="2">
    <citation type="submission" date="2019-02" db="EMBL/GenBank/DDBJ databases">
        <title>'Lichenibacterium ramalinii' gen. nov. sp. nov., 'Lichenibacterium minor' gen. nov. sp. nov.</title>
        <authorList>
            <person name="Pankratov T."/>
        </authorList>
    </citation>
    <scope>NUCLEOTIDE SEQUENCE [LARGE SCALE GENOMIC DNA]</scope>
    <source>
        <strain evidence="1 2">RmlP026</strain>
    </source>
</reference>
<dbReference type="PANTHER" id="PTHR43194">
    <property type="entry name" value="HYDROLASE ALPHA/BETA FOLD FAMILY"/>
    <property type="match status" value="1"/>
</dbReference>
<dbReference type="EMBL" id="QYBB01000002">
    <property type="protein sequence ID" value="RYC33396.1"/>
    <property type="molecule type" value="Genomic_DNA"/>
</dbReference>
<dbReference type="AlphaFoldDB" id="A0A4Q2UE64"/>
<dbReference type="InterPro" id="IPR050228">
    <property type="entry name" value="Carboxylesterase_BioH"/>
</dbReference>
<organism evidence="1 2">
    <name type="scientific">Lichenibacterium minor</name>
    <dbReference type="NCBI Taxonomy" id="2316528"/>
    <lineage>
        <taxon>Bacteria</taxon>
        <taxon>Pseudomonadati</taxon>
        <taxon>Pseudomonadota</taxon>
        <taxon>Alphaproteobacteria</taxon>
        <taxon>Hyphomicrobiales</taxon>
        <taxon>Lichenihabitantaceae</taxon>
        <taxon>Lichenibacterium</taxon>
    </lineage>
</organism>
<dbReference type="PANTHER" id="PTHR43194:SF5">
    <property type="entry name" value="PIMELOYL-[ACYL-CARRIER PROTEIN] METHYL ESTER ESTERASE"/>
    <property type="match status" value="1"/>
</dbReference>
<proteinExistence type="predicted"/>
<keyword evidence="2" id="KW-1185">Reference proteome</keyword>
<protein>
    <submittedName>
        <fullName evidence="1">Esterase</fullName>
    </submittedName>
</protein>
<evidence type="ECO:0000313" key="2">
    <source>
        <dbReference type="Proteomes" id="UP000290759"/>
    </source>
</evidence>
<comment type="caution">
    <text evidence="1">The sequence shown here is derived from an EMBL/GenBank/DDBJ whole genome shotgun (WGS) entry which is preliminary data.</text>
</comment>
<dbReference type="Gene3D" id="3.40.50.1820">
    <property type="entry name" value="alpha/beta hydrolase"/>
    <property type="match status" value="1"/>
</dbReference>
<dbReference type="Proteomes" id="UP000290759">
    <property type="component" value="Unassembled WGS sequence"/>
</dbReference>
<sequence length="339" mass="35461">MRLFDTKPRGVPFATGADVPLTLRAQGSFFIGGRDIRSDALSAVPAYAPSGTVVVDQVYVRFAVPAAVGGPPLVLVHGCCLSGQAWETTPDGRPGWDEMFLRAGFPVYAVDQAWRGRSGAGIAPAANGDGPLPTVFSAGREDAWTVFRIGPRFPEPYPDTLFPVDAVGELWKSMVPDFFYALPTPNPTVPALSALARRLGGAVLVSHSQAGLYPFQAAEAARDGIAALVALEPAALPDPAGDLSAFRDLPVLIVYGDHVAASPRWAPRLALARAFVAAANAAGGRAELMSLPERGIRGNSHMLMQDRNSDVVAELVAAWIGRERPHGAGGAAGRPIGGA</sequence>
<name>A0A4Q2UE64_9HYPH</name>
<gene>
    <name evidence="1" type="ORF">D3273_02675</name>
</gene>
<accession>A0A4Q2UE64</accession>
<evidence type="ECO:0000313" key="1">
    <source>
        <dbReference type="EMBL" id="RYC33396.1"/>
    </source>
</evidence>
<dbReference type="RefSeq" id="WP_129223246.1">
    <property type="nucleotide sequence ID" value="NZ_QYBB01000002.1"/>
</dbReference>
<dbReference type="OrthoDB" id="7820973at2"/>
<reference evidence="1 2" key="1">
    <citation type="submission" date="2018-12" db="EMBL/GenBank/DDBJ databases">
        <authorList>
            <person name="Grouzdev D.S."/>
            <person name="Krutkina M.S."/>
        </authorList>
    </citation>
    <scope>NUCLEOTIDE SEQUENCE [LARGE SCALE GENOMIC DNA]</scope>
    <source>
        <strain evidence="1 2">RmlP026</strain>
    </source>
</reference>
<dbReference type="SUPFAM" id="SSF53474">
    <property type="entry name" value="alpha/beta-Hydrolases"/>
    <property type="match status" value="1"/>
</dbReference>